<evidence type="ECO:0000313" key="8">
    <source>
        <dbReference type="Proteomes" id="UP000007304"/>
    </source>
</evidence>
<evidence type="ECO:0000256" key="5">
    <source>
        <dbReference type="SAM" id="MobiDB-lite"/>
    </source>
</evidence>
<keyword evidence="3 6" id="KW-1133">Transmembrane helix</keyword>
<organism evidence="7 8">
    <name type="scientific">Exophiala dermatitidis (strain ATCC 34100 / CBS 525.76 / NIH/UT8656)</name>
    <name type="common">Black yeast</name>
    <name type="synonym">Wangiella dermatitidis</name>
    <dbReference type="NCBI Taxonomy" id="858893"/>
    <lineage>
        <taxon>Eukaryota</taxon>
        <taxon>Fungi</taxon>
        <taxon>Dikarya</taxon>
        <taxon>Ascomycota</taxon>
        <taxon>Pezizomycotina</taxon>
        <taxon>Eurotiomycetes</taxon>
        <taxon>Chaetothyriomycetidae</taxon>
        <taxon>Chaetothyriales</taxon>
        <taxon>Herpotrichiellaceae</taxon>
        <taxon>Exophiala</taxon>
    </lineage>
</organism>
<feature type="transmembrane region" description="Helical" evidence="6">
    <location>
        <begin position="12"/>
        <end position="32"/>
    </location>
</feature>
<name>H6CBC6_EXODN</name>
<reference evidence="7" key="1">
    <citation type="submission" date="2011-07" db="EMBL/GenBank/DDBJ databases">
        <title>The Genome Sequence of Exophiala (Wangiella) dermatitidis NIH/UT8656.</title>
        <authorList>
            <consortium name="The Broad Institute Genome Sequencing Platform"/>
            <person name="Cuomo C."/>
            <person name="Wang Z."/>
            <person name="Hunicke-Smith S."/>
            <person name="Szanislo P.J."/>
            <person name="Earl A."/>
            <person name="Young S.K."/>
            <person name="Zeng Q."/>
            <person name="Gargeya S."/>
            <person name="Fitzgerald M."/>
            <person name="Haas B."/>
            <person name="Abouelleil A."/>
            <person name="Alvarado L."/>
            <person name="Arachchi H.M."/>
            <person name="Berlin A."/>
            <person name="Brown A."/>
            <person name="Chapman S.B."/>
            <person name="Chen Z."/>
            <person name="Dunbar C."/>
            <person name="Freedman E."/>
            <person name="Gearin G."/>
            <person name="Gellesch M."/>
            <person name="Goldberg J."/>
            <person name="Griggs A."/>
            <person name="Gujja S."/>
            <person name="Heiman D."/>
            <person name="Howarth C."/>
            <person name="Larson L."/>
            <person name="Lui A."/>
            <person name="MacDonald P.J.P."/>
            <person name="Montmayeur A."/>
            <person name="Murphy C."/>
            <person name="Neiman D."/>
            <person name="Pearson M."/>
            <person name="Priest M."/>
            <person name="Roberts A."/>
            <person name="Saif S."/>
            <person name="Shea T."/>
            <person name="Shenoy N."/>
            <person name="Sisk P."/>
            <person name="Stolte C."/>
            <person name="Sykes S."/>
            <person name="Wortman J."/>
            <person name="Nusbaum C."/>
            <person name="Birren B."/>
        </authorList>
    </citation>
    <scope>NUCLEOTIDE SEQUENCE</scope>
    <source>
        <strain evidence="7">NIH/UT8656</strain>
    </source>
</reference>
<dbReference type="GO" id="GO:0016020">
    <property type="term" value="C:membrane"/>
    <property type="evidence" value="ECO:0007669"/>
    <property type="project" value="UniProtKB-SubCell"/>
</dbReference>
<keyword evidence="2 6" id="KW-0812">Transmembrane</keyword>
<keyword evidence="8" id="KW-1185">Reference proteome</keyword>
<dbReference type="OrthoDB" id="272778at2759"/>
<evidence type="ECO:0000256" key="3">
    <source>
        <dbReference type="ARBA" id="ARBA00022989"/>
    </source>
</evidence>
<dbReference type="PANTHER" id="PTHR43066">
    <property type="entry name" value="RHOMBOID-RELATED PROTEIN"/>
    <property type="match status" value="1"/>
</dbReference>
<evidence type="ECO:0000256" key="6">
    <source>
        <dbReference type="SAM" id="Phobius"/>
    </source>
</evidence>
<dbReference type="HOGENOM" id="CLU_057574_0_0_1"/>
<evidence type="ECO:0000256" key="1">
    <source>
        <dbReference type="ARBA" id="ARBA00004141"/>
    </source>
</evidence>
<evidence type="ECO:0000256" key="4">
    <source>
        <dbReference type="ARBA" id="ARBA00023136"/>
    </source>
</evidence>
<accession>H6CBC6</accession>
<gene>
    <name evidence="7" type="ORF">HMPREF1120_09011</name>
</gene>
<dbReference type="VEuPathDB" id="FungiDB:HMPREF1120_09011"/>
<feature type="region of interest" description="Disordered" evidence="5">
    <location>
        <begin position="153"/>
        <end position="183"/>
    </location>
</feature>
<dbReference type="Proteomes" id="UP000007304">
    <property type="component" value="Unassembled WGS sequence"/>
</dbReference>
<dbReference type="SMART" id="SM01160">
    <property type="entry name" value="DUF1751"/>
    <property type="match status" value="1"/>
</dbReference>
<evidence type="ECO:0008006" key="9">
    <source>
        <dbReference type="Google" id="ProtNLM"/>
    </source>
</evidence>
<proteinExistence type="predicted"/>
<dbReference type="AlphaFoldDB" id="H6CBC6"/>
<feature type="transmembrane region" description="Helical" evidence="6">
    <location>
        <begin position="88"/>
        <end position="110"/>
    </location>
</feature>
<feature type="compositionally biased region" description="Low complexity" evidence="5">
    <location>
        <begin position="155"/>
        <end position="181"/>
    </location>
</feature>
<dbReference type="FunCoup" id="H6CBC6">
    <property type="interactions" value="15"/>
</dbReference>
<feature type="transmembrane region" description="Helical" evidence="6">
    <location>
        <begin position="53"/>
        <end position="76"/>
    </location>
</feature>
<dbReference type="SUPFAM" id="SSF144091">
    <property type="entry name" value="Rhomboid-like"/>
    <property type="match status" value="1"/>
</dbReference>
<protein>
    <recommendedName>
        <fullName evidence="9">Peptidase S54 rhomboid domain-containing protein</fullName>
    </recommendedName>
</protein>
<dbReference type="InParanoid" id="H6CBC6"/>
<keyword evidence="4 6" id="KW-0472">Membrane</keyword>
<sequence length="302" mass="33312">MVTTSGFSHTPVSRFLILGSVCSSILVAILDIKHLVPIKPSPHLWPYLQFSRLLTFQLAYTSSTELLFSVVLLYQFRVLERLWGSRKYASFVTVCFWLSVVLVPGLCLLLKTASLGVYNYIPAGLTAVVFAALSAWREEVPRLYRYKIVTGGPKPTTTSPSSSSSDDASSSAPQAQTQTQQLPGITLSDKSTTYLLAAQLALSQFPYQLIPAAVGWVVGSAWMGELLPGRLNTWRVPAWMVGETSKTKHRGQFEGLRRRLEEEGSSADGMRNVSDNVHQQQGAQDDTRRGFGRQILGYFTGS</sequence>
<dbReference type="GeneID" id="20313650"/>
<dbReference type="PANTHER" id="PTHR43066:SF21">
    <property type="entry name" value="UBIQUITIN-ASSOCIATED DOMAIN-CONTAINING PROTEIN 2"/>
    <property type="match status" value="1"/>
</dbReference>
<dbReference type="eggNOG" id="KOG4463">
    <property type="taxonomic scope" value="Eukaryota"/>
</dbReference>
<dbReference type="EMBL" id="JH226137">
    <property type="protein sequence ID" value="EHY61072.1"/>
    <property type="molecule type" value="Genomic_DNA"/>
</dbReference>
<comment type="subcellular location">
    <subcellularLocation>
        <location evidence="1">Membrane</location>
        <topology evidence="1">Multi-pass membrane protein</topology>
    </subcellularLocation>
</comment>
<feature type="transmembrane region" description="Helical" evidence="6">
    <location>
        <begin position="117"/>
        <end position="136"/>
    </location>
</feature>
<dbReference type="InterPro" id="IPR035952">
    <property type="entry name" value="Rhomboid-like_sf"/>
</dbReference>
<dbReference type="OMA" id="RYRQFWR"/>
<evidence type="ECO:0000313" key="7">
    <source>
        <dbReference type="EMBL" id="EHY61072.1"/>
    </source>
</evidence>
<dbReference type="STRING" id="858893.H6CBC6"/>
<evidence type="ECO:0000256" key="2">
    <source>
        <dbReference type="ARBA" id="ARBA00022692"/>
    </source>
</evidence>
<dbReference type="GO" id="GO:0004252">
    <property type="term" value="F:serine-type endopeptidase activity"/>
    <property type="evidence" value="ECO:0007669"/>
    <property type="project" value="TreeGrafter"/>
</dbReference>
<dbReference type="RefSeq" id="XP_009161533.1">
    <property type="nucleotide sequence ID" value="XM_009163285.1"/>
</dbReference>